<evidence type="ECO:0000313" key="5">
    <source>
        <dbReference type="Proteomes" id="UP000473571"/>
    </source>
</evidence>
<protein>
    <submittedName>
        <fullName evidence="4">Response regulator</fullName>
    </submittedName>
</protein>
<evidence type="ECO:0000256" key="2">
    <source>
        <dbReference type="PROSITE-ProRule" id="PRU00169"/>
    </source>
</evidence>
<dbReference type="PROSITE" id="PS50110">
    <property type="entry name" value="RESPONSE_REGULATORY"/>
    <property type="match status" value="1"/>
</dbReference>
<dbReference type="SMART" id="SM00448">
    <property type="entry name" value="REC"/>
    <property type="match status" value="1"/>
</dbReference>
<dbReference type="Gene3D" id="3.40.50.2300">
    <property type="match status" value="1"/>
</dbReference>
<accession>A0A6L3NC76</accession>
<feature type="non-terminal residue" evidence="4">
    <location>
        <position position="1"/>
    </location>
</feature>
<evidence type="ECO:0000259" key="3">
    <source>
        <dbReference type="PROSITE" id="PS50110"/>
    </source>
</evidence>
<dbReference type="GO" id="GO:0000160">
    <property type="term" value="P:phosphorelay signal transduction system"/>
    <property type="evidence" value="ECO:0007669"/>
    <property type="project" value="InterPro"/>
</dbReference>
<name>A0A6L3NC76_9BURK</name>
<comment type="caution">
    <text evidence="4">The sequence shown here is derived from an EMBL/GenBank/DDBJ whole genome shotgun (WGS) entry which is preliminary data.</text>
</comment>
<dbReference type="EMBL" id="VZOL01000573">
    <property type="protein sequence ID" value="KAB0652852.1"/>
    <property type="molecule type" value="Genomic_DNA"/>
</dbReference>
<dbReference type="InterPro" id="IPR011006">
    <property type="entry name" value="CheY-like_superfamily"/>
</dbReference>
<evidence type="ECO:0000313" key="4">
    <source>
        <dbReference type="EMBL" id="KAB0652852.1"/>
    </source>
</evidence>
<feature type="domain" description="Response regulatory" evidence="3">
    <location>
        <begin position="20"/>
        <end position="136"/>
    </location>
</feature>
<dbReference type="InterPro" id="IPR050595">
    <property type="entry name" value="Bact_response_regulator"/>
</dbReference>
<reference evidence="4 5" key="1">
    <citation type="submission" date="2019-09" db="EMBL/GenBank/DDBJ databases">
        <title>Draft genome sequences of 48 bacterial type strains from the CCUG.</title>
        <authorList>
            <person name="Tunovic T."/>
            <person name="Pineiro-Iglesias B."/>
            <person name="Unosson C."/>
            <person name="Inganas E."/>
            <person name="Ohlen M."/>
            <person name="Cardew S."/>
            <person name="Jensie-Markopoulos S."/>
            <person name="Salva-Serra F."/>
            <person name="Jaen-Luchoro D."/>
            <person name="Karlsson R."/>
            <person name="Svensson-Stadler L."/>
            <person name="Chun J."/>
            <person name="Moore E."/>
        </authorList>
    </citation>
    <scope>NUCLEOTIDE SEQUENCE [LARGE SCALE GENOMIC DNA]</scope>
    <source>
        <strain evidence="4 5">CCUG 65687</strain>
    </source>
</reference>
<evidence type="ECO:0000256" key="1">
    <source>
        <dbReference type="ARBA" id="ARBA00022553"/>
    </source>
</evidence>
<dbReference type="PANTHER" id="PTHR44591:SF23">
    <property type="entry name" value="CHEY SUBFAMILY"/>
    <property type="match status" value="1"/>
</dbReference>
<sequence>TPADAPAPRIAEPPAGAPLRIVIVDDNRDSADTLGVLLQVKGHAPRVAYNAADALAIARDVVPHLMLIDLSMPDVDGFTLLHELRAIEVLAGTTCVALSGHASPADLARTASEGFDDHLVKPVEMAVLDALLQRVARQVQDTR</sequence>
<dbReference type="InterPro" id="IPR001789">
    <property type="entry name" value="Sig_transdc_resp-reg_receiver"/>
</dbReference>
<feature type="modified residue" description="4-aspartylphosphate" evidence="2">
    <location>
        <position position="69"/>
    </location>
</feature>
<gene>
    <name evidence="4" type="ORF">F7R13_26785</name>
</gene>
<keyword evidence="1 2" id="KW-0597">Phosphoprotein</keyword>
<dbReference type="Pfam" id="PF00072">
    <property type="entry name" value="Response_reg"/>
    <property type="match status" value="1"/>
</dbReference>
<dbReference type="PANTHER" id="PTHR44591">
    <property type="entry name" value="STRESS RESPONSE REGULATOR PROTEIN 1"/>
    <property type="match status" value="1"/>
</dbReference>
<proteinExistence type="predicted"/>
<organism evidence="4 5">
    <name type="scientific">Burkholderia territorii</name>
    <dbReference type="NCBI Taxonomy" id="1503055"/>
    <lineage>
        <taxon>Bacteria</taxon>
        <taxon>Pseudomonadati</taxon>
        <taxon>Pseudomonadota</taxon>
        <taxon>Betaproteobacteria</taxon>
        <taxon>Burkholderiales</taxon>
        <taxon>Burkholderiaceae</taxon>
        <taxon>Burkholderia</taxon>
        <taxon>Burkholderia cepacia complex</taxon>
    </lineage>
</organism>
<dbReference type="RefSeq" id="WP_147957713.1">
    <property type="nucleotide sequence ID" value="NZ_VOWZ01000373.1"/>
</dbReference>
<dbReference type="Proteomes" id="UP000473571">
    <property type="component" value="Unassembled WGS sequence"/>
</dbReference>
<dbReference type="AlphaFoldDB" id="A0A6L3NC76"/>
<dbReference type="SUPFAM" id="SSF52172">
    <property type="entry name" value="CheY-like"/>
    <property type="match status" value="1"/>
</dbReference>